<dbReference type="InterPro" id="IPR011058">
    <property type="entry name" value="Cyanovirin-N"/>
</dbReference>
<gene>
    <name evidence="3" type="ORF">QBC46DRAFT_356647</name>
</gene>
<evidence type="ECO:0000259" key="2">
    <source>
        <dbReference type="Pfam" id="PF08881"/>
    </source>
</evidence>
<dbReference type="SUPFAM" id="SSF51322">
    <property type="entry name" value="Cyanovirin-N"/>
    <property type="match status" value="1"/>
</dbReference>
<dbReference type="AlphaFoldDB" id="A0AAN6S1W0"/>
<keyword evidence="4" id="KW-1185">Reference proteome</keyword>
<reference evidence="4" key="1">
    <citation type="journal article" date="2023" name="Mol. Phylogenet. Evol.">
        <title>Genome-scale phylogeny and comparative genomics of the fungal order Sordariales.</title>
        <authorList>
            <person name="Hensen N."/>
            <person name="Bonometti L."/>
            <person name="Westerberg I."/>
            <person name="Brannstrom I.O."/>
            <person name="Guillou S."/>
            <person name="Cros-Aarteil S."/>
            <person name="Calhoun S."/>
            <person name="Haridas S."/>
            <person name="Kuo A."/>
            <person name="Mondo S."/>
            <person name="Pangilinan J."/>
            <person name="Riley R."/>
            <person name="LaButti K."/>
            <person name="Andreopoulos B."/>
            <person name="Lipzen A."/>
            <person name="Chen C."/>
            <person name="Yan M."/>
            <person name="Daum C."/>
            <person name="Ng V."/>
            <person name="Clum A."/>
            <person name="Steindorff A."/>
            <person name="Ohm R.A."/>
            <person name="Martin F."/>
            <person name="Silar P."/>
            <person name="Natvig D.O."/>
            <person name="Lalanne C."/>
            <person name="Gautier V."/>
            <person name="Ament-Velasquez S.L."/>
            <person name="Kruys A."/>
            <person name="Hutchinson M.I."/>
            <person name="Powell A.J."/>
            <person name="Barry K."/>
            <person name="Miller A.N."/>
            <person name="Grigoriev I.V."/>
            <person name="Debuchy R."/>
            <person name="Gladieux P."/>
            <person name="Hiltunen Thoren M."/>
            <person name="Johannesson H."/>
        </authorList>
    </citation>
    <scope>NUCLEOTIDE SEQUENCE [LARGE SCALE GENOMIC DNA]</scope>
    <source>
        <strain evidence="4">CBS 340.73</strain>
    </source>
</reference>
<organism evidence="3 4">
    <name type="scientific">Diplogelasinospora grovesii</name>
    <dbReference type="NCBI Taxonomy" id="303347"/>
    <lineage>
        <taxon>Eukaryota</taxon>
        <taxon>Fungi</taxon>
        <taxon>Dikarya</taxon>
        <taxon>Ascomycota</taxon>
        <taxon>Pezizomycotina</taxon>
        <taxon>Sordariomycetes</taxon>
        <taxon>Sordariomycetidae</taxon>
        <taxon>Sordariales</taxon>
        <taxon>Diplogelasinosporaceae</taxon>
        <taxon>Diplogelasinospora</taxon>
    </lineage>
</organism>
<dbReference type="Proteomes" id="UP001303473">
    <property type="component" value="Unassembled WGS sequence"/>
</dbReference>
<dbReference type="EMBL" id="MU853854">
    <property type="protein sequence ID" value="KAK3937444.1"/>
    <property type="molecule type" value="Genomic_DNA"/>
</dbReference>
<evidence type="ECO:0000256" key="1">
    <source>
        <dbReference type="SAM" id="SignalP"/>
    </source>
</evidence>
<name>A0AAN6S1W0_9PEZI</name>
<feature type="chain" id="PRO_5043001590" description="Cyanovirin-N domain-containing protein" evidence="1">
    <location>
        <begin position="19"/>
        <end position="191"/>
    </location>
</feature>
<proteinExistence type="predicted"/>
<protein>
    <recommendedName>
        <fullName evidence="2">Cyanovirin-N domain-containing protein</fullName>
    </recommendedName>
</protein>
<comment type="caution">
    <text evidence="3">The sequence shown here is derived from an EMBL/GenBank/DDBJ whole genome shotgun (WGS) entry which is preliminary data.</text>
</comment>
<keyword evidence="1" id="KW-0732">Signal</keyword>
<dbReference type="Gene3D" id="2.30.60.10">
    <property type="entry name" value="Cyanovirin-N"/>
    <property type="match status" value="1"/>
</dbReference>
<dbReference type="Pfam" id="PF08881">
    <property type="entry name" value="CVNH"/>
    <property type="match status" value="1"/>
</dbReference>
<feature type="domain" description="Cyanovirin-N" evidence="2">
    <location>
        <begin position="83"/>
        <end position="153"/>
    </location>
</feature>
<accession>A0AAN6S1W0</accession>
<dbReference type="InterPro" id="IPR036673">
    <property type="entry name" value="Cyanovirin-N_sf"/>
</dbReference>
<sequence>MKTMFLAALAACLMTVVASKSDCECYNGFNPDTDVPKMNDVGLIQPTILANSTAAYCAFLIGSLHVIVEWSLVADPYNNLGFDLKATCRKPDGTQLTTREDLSLCFINSNGNLYGQDNGGFAGSCTGCRIISGTILDCLCWGNNWWQETSIDMITGMGIWIAMVTLELPSRRQGHKREPIGRQDKGYLSTY</sequence>
<evidence type="ECO:0000313" key="4">
    <source>
        <dbReference type="Proteomes" id="UP001303473"/>
    </source>
</evidence>
<evidence type="ECO:0000313" key="3">
    <source>
        <dbReference type="EMBL" id="KAK3937444.1"/>
    </source>
</evidence>
<feature type="signal peptide" evidence="1">
    <location>
        <begin position="1"/>
        <end position="18"/>
    </location>
</feature>